<dbReference type="Proteomes" id="UP000430404">
    <property type="component" value="Unassembled WGS sequence"/>
</dbReference>
<evidence type="ECO:0000313" key="1">
    <source>
        <dbReference type="EMBL" id="VXA54496.1"/>
    </source>
</evidence>
<reference evidence="1 2" key="1">
    <citation type="submission" date="2019-10" db="EMBL/GenBank/DDBJ databases">
        <authorList>
            <person name="Karimi E."/>
        </authorList>
    </citation>
    <scope>NUCLEOTIDE SEQUENCE [LARGE SCALE GENOMIC DNA]</scope>
    <source>
        <strain evidence="1">Acinetobacter sp. 8BE</strain>
    </source>
</reference>
<accession>A0A653K1J7</accession>
<dbReference type="EMBL" id="CABWKZ010000009">
    <property type="protein sequence ID" value="VXA54496.1"/>
    <property type="molecule type" value="Genomic_DNA"/>
</dbReference>
<evidence type="ECO:0000313" key="2">
    <source>
        <dbReference type="Proteomes" id="UP000430404"/>
    </source>
</evidence>
<sequence>MLPETHQATINIAKSKSMRWCLQYALTYLFQISKKRCLTIKLRTISAFDKHFLYFFNPIFKTLKFDLSPVPP</sequence>
<organism evidence="1 2">
    <name type="scientific">Acinetobacter proteolyticus</name>
    <dbReference type="NCBI Taxonomy" id="1776741"/>
    <lineage>
        <taxon>Bacteria</taxon>
        <taxon>Pseudomonadati</taxon>
        <taxon>Pseudomonadota</taxon>
        <taxon>Gammaproteobacteria</taxon>
        <taxon>Moraxellales</taxon>
        <taxon>Moraxellaceae</taxon>
        <taxon>Acinetobacter</taxon>
    </lineage>
</organism>
<name>A0A653K1J7_9GAMM</name>
<dbReference type="AlphaFoldDB" id="A0A653K1J7"/>
<proteinExistence type="predicted"/>
<gene>
    <name evidence="1" type="ORF">ACI8B_170040</name>
</gene>
<protein>
    <submittedName>
        <fullName evidence="1">Uncharacterized protein</fullName>
    </submittedName>
</protein>